<evidence type="ECO:0000313" key="1">
    <source>
        <dbReference type="EMBL" id="BCL57640.1"/>
    </source>
</evidence>
<dbReference type="AlphaFoldDB" id="A0A7I8E1H3"/>
<accession>A0A7I8E1H3</accession>
<evidence type="ECO:0008006" key="3">
    <source>
        <dbReference type="Google" id="ProtNLM"/>
    </source>
</evidence>
<dbReference type="EMBL" id="AP024085">
    <property type="protein sequence ID" value="BCL57640.1"/>
    <property type="molecule type" value="Genomic_DNA"/>
</dbReference>
<dbReference type="Proteomes" id="UP000593842">
    <property type="component" value="Chromosome"/>
</dbReference>
<protein>
    <recommendedName>
        <fullName evidence="3">Zinc ribbon domain-containing protein</fullName>
    </recommendedName>
</protein>
<name>A0A7I8E1H3_9FIRM</name>
<gene>
    <name evidence="1" type="ORF">Fi14EGH31_13520</name>
</gene>
<sequence>MKNKYQEALNSIKEKTTEIDEYETIPKSTFCHCVEEVEVLQELVDFNKTFAHVLGSIDFKALRNILETKLPKKPIKKETVTLSMLNIDVTFGKCPTCGSALAGKQNYCTKCGQAIDWEG</sequence>
<evidence type="ECO:0000313" key="2">
    <source>
        <dbReference type="Proteomes" id="UP000593842"/>
    </source>
</evidence>
<organism evidence="1 2">
    <name type="scientific">Faecalibacillus intestinalis</name>
    <dbReference type="NCBI Taxonomy" id="1982626"/>
    <lineage>
        <taxon>Bacteria</taxon>
        <taxon>Bacillati</taxon>
        <taxon>Bacillota</taxon>
        <taxon>Erysipelotrichia</taxon>
        <taxon>Erysipelotrichales</taxon>
        <taxon>Coprobacillaceae</taxon>
        <taxon>Faecalibacillus</taxon>
    </lineage>
</organism>
<dbReference type="GeneID" id="70579791"/>
<reference evidence="2" key="1">
    <citation type="submission" date="2020-09" db="EMBL/GenBank/DDBJ databases">
        <title>Complete genome sequencing of Faecalibacillus intestinalis strain 14EGH31.</title>
        <authorList>
            <person name="Sakamoto M."/>
            <person name="Murakami T."/>
            <person name="Mori H."/>
        </authorList>
    </citation>
    <scope>NUCLEOTIDE SEQUENCE [LARGE SCALE GENOMIC DNA]</scope>
    <source>
        <strain evidence="2">14EGH31</strain>
    </source>
</reference>
<proteinExistence type="predicted"/>
<dbReference type="RefSeq" id="WP_117828511.1">
    <property type="nucleotide sequence ID" value="NZ_AP024085.1"/>
</dbReference>
<dbReference type="KEGG" id="fit:Fi14EGH31_13520"/>